<reference evidence="2" key="1">
    <citation type="submission" date="2014-09" db="EMBL/GenBank/DDBJ databases">
        <authorList>
            <person name="Magalhaes I.L.F."/>
            <person name="Oliveira U."/>
            <person name="Santos F.R."/>
            <person name="Vidigal T.H.D.A."/>
            <person name="Brescovit A.D."/>
            <person name="Santos A.J."/>
        </authorList>
    </citation>
    <scope>NUCLEOTIDE SEQUENCE</scope>
    <source>
        <tissue evidence="2">Shoot tissue taken approximately 20 cm above the soil surface</tissue>
    </source>
</reference>
<organism evidence="2">
    <name type="scientific">Arundo donax</name>
    <name type="common">Giant reed</name>
    <name type="synonym">Donax arundinaceus</name>
    <dbReference type="NCBI Taxonomy" id="35708"/>
    <lineage>
        <taxon>Eukaryota</taxon>
        <taxon>Viridiplantae</taxon>
        <taxon>Streptophyta</taxon>
        <taxon>Embryophyta</taxon>
        <taxon>Tracheophyta</taxon>
        <taxon>Spermatophyta</taxon>
        <taxon>Magnoliopsida</taxon>
        <taxon>Liliopsida</taxon>
        <taxon>Poales</taxon>
        <taxon>Poaceae</taxon>
        <taxon>PACMAD clade</taxon>
        <taxon>Arundinoideae</taxon>
        <taxon>Arundineae</taxon>
        <taxon>Arundo</taxon>
    </lineage>
</organism>
<keyword evidence="1" id="KW-1133">Transmembrane helix</keyword>
<feature type="transmembrane region" description="Helical" evidence="1">
    <location>
        <begin position="52"/>
        <end position="73"/>
    </location>
</feature>
<accession>A0A0A8ZDC2</accession>
<proteinExistence type="predicted"/>
<dbReference type="AlphaFoldDB" id="A0A0A8ZDC2"/>
<keyword evidence="1" id="KW-0472">Membrane</keyword>
<protein>
    <submittedName>
        <fullName evidence="2">Uncharacterized protein</fullName>
    </submittedName>
</protein>
<feature type="transmembrane region" description="Helical" evidence="1">
    <location>
        <begin position="12"/>
        <end position="40"/>
    </location>
</feature>
<sequence>MSCSILVPRIRCHLYFLDLYSLVVLKICYAVKCLIVLNVLNSFHLDLLLVKFSFKACVSLIILVSHFITSTGYQKY</sequence>
<reference evidence="2" key="2">
    <citation type="journal article" date="2015" name="Data Brief">
        <title>Shoot transcriptome of the giant reed, Arundo donax.</title>
        <authorList>
            <person name="Barrero R.A."/>
            <person name="Guerrero F.D."/>
            <person name="Moolhuijzen P."/>
            <person name="Goolsby J.A."/>
            <person name="Tidwell J."/>
            <person name="Bellgard S.E."/>
            <person name="Bellgard M.I."/>
        </authorList>
    </citation>
    <scope>NUCLEOTIDE SEQUENCE</scope>
    <source>
        <tissue evidence="2">Shoot tissue taken approximately 20 cm above the soil surface</tissue>
    </source>
</reference>
<evidence type="ECO:0000256" key="1">
    <source>
        <dbReference type="SAM" id="Phobius"/>
    </source>
</evidence>
<keyword evidence="1" id="KW-0812">Transmembrane</keyword>
<evidence type="ECO:0000313" key="2">
    <source>
        <dbReference type="EMBL" id="JAD32877.1"/>
    </source>
</evidence>
<dbReference type="EMBL" id="GBRH01265018">
    <property type="protein sequence ID" value="JAD32877.1"/>
    <property type="molecule type" value="Transcribed_RNA"/>
</dbReference>
<name>A0A0A8ZDC2_ARUDO</name>